<proteinExistence type="inferred from homology"/>
<dbReference type="SUPFAM" id="SSF89124">
    <property type="entry name" value="Nop domain"/>
    <property type="match status" value="1"/>
</dbReference>
<dbReference type="InterPro" id="IPR002687">
    <property type="entry name" value="Nop_dom"/>
</dbReference>
<keyword evidence="4" id="KW-0747">Spliceosome</keyword>
<evidence type="ECO:0000256" key="1">
    <source>
        <dbReference type="ARBA" id="ARBA00004123"/>
    </source>
</evidence>
<protein>
    <recommendedName>
        <fullName evidence="9">Nop domain-containing protein</fullName>
    </recommendedName>
</protein>
<keyword evidence="3" id="KW-0507">mRNA processing</keyword>
<evidence type="ECO:0000256" key="4">
    <source>
        <dbReference type="ARBA" id="ARBA00022728"/>
    </source>
</evidence>
<dbReference type="InterPro" id="IPR036070">
    <property type="entry name" value="Nop_dom_sf"/>
</dbReference>
<feature type="domain" description="Nop" evidence="9">
    <location>
        <begin position="220"/>
        <end position="329"/>
    </location>
</feature>
<comment type="subcellular location">
    <subcellularLocation>
        <location evidence="1">Nucleus</location>
    </subcellularLocation>
</comment>
<keyword evidence="6" id="KW-0508">mRNA splicing</keyword>
<dbReference type="InterPro" id="IPR042239">
    <property type="entry name" value="Nop_C"/>
</dbReference>
<evidence type="ECO:0000256" key="8">
    <source>
        <dbReference type="ARBA" id="ARBA00023274"/>
    </source>
</evidence>
<organism evidence="10 11">
    <name type="scientific">Pichia inconspicua</name>
    <dbReference type="NCBI Taxonomy" id="52247"/>
    <lineage>
        <taxon>Eukaryota</taxon>
        <taxon>Fungi</taxon>
        <taxon>Dikarya</taxon>
        <taxon>Ascomycota</taxon>
        <taxon>Saccharomycotina</taxon>
        <taxon>Pichiomycetes</taxon>
        <taxon>Pichiales</taxon>
        <taxon>Pichiaceae</taxon>
        <taxon>Pichia</taxon>
    </lineage>
</organism>
<comment type="caution">
    <text evidence="10">The sequence shown here is derived from an EMBL/GenBank/DDBJ whole genome shotgun (WGS) entry which is preliminary data.</text>
</comment>
<gene>
    <name evidence="10" type="ORF">CANINC_000959</name>
</gene>
<reference evidence="10 11" key="1">
    <citation type="journal article" date="2019" name="Front. Genet.">
        <title>Whole-Genome Sequencing of the Opportunistic Yeast Pathogen Candida inconspicua Uncovers Its Hybrid Origin.</title>
        <authorList>
            <person name="Mixao V."/>
            <person name="Hansen A.P."/>
            <person name="Saus E."/>
            <person name="Boekhout T."/>
            <person name="Lass-Florl C."/>
            <person name="Gabaldon T."/>
        </authorList>
    </citation>
    <scope>NUCLEOTIDE SEQUENCE [LARGE SCALE GENOMIC DNA]</scope>
    <source>
        <strain evidence="10 11">CBS 180</strain>
    </source>
</reference>
<dbReference type="SMART" id="SM00931">
    <property type="entry name" value="NOSIC"/>
    <property type="match status" value="1"/>
</dbReference>
<dbReference type="STRING" id="52247.A0A4T0X4T6"/>
<dbReference type="PANTHER" id="PTHR13904:SF0">
    <property type="entry name" value="U4_U6 SMALL NUCLEAR RIBONUCLEOPROTEIN PRP31"/>
    <property type="match status" value="1"/>
</dbReference>
<dbReference type="GO" id="GO:0000244">
    <property type="term" value="P:spliceosomal tri-snRNP complex assembly"/>
    <property type="evidence" value="ECO:0007669"/>
    <property type="project" value="InterPro"/>
</dbReference>
<dbReference type="GO" id="GO:0005687">
    <property type="term" value="C:U4 snRNP"/>
    <property type="evidence" value="ECO:0007669"/>
    <property type="project" value="TreeGrafter"/>
</dbReference>
<evidence type="ECO:0000259" key="9">
    <source>
        <dbReference type="PROSITE" id="PS51358"/>
    </source>
</evidence>
<evidence type="ECO:0000256" key="2">
    <source>
        <dbReference type="ARBA" id="ARBA00005572"/>
    </source>
</evidence>
<keyword evidence="8" id="KW-0687">Ribonucleoprotein</keyword>
<dbReference type="InterPro" id="IPR027105">
    <property type="entry name" value="Prp31"/>
</dbReference>
<evidence type="ECO:0000256" key="5">
    <source>
        <dbReference type="ARBA" id="ARBA00022884"/>
    </source>
</evidence>
<dbReference type="Gene3D" id="1.10.246.90">
    <property type="entry name" value="Nop domain"/>
    <property type="match status" value="1"/>
</dbReference>
<dbReference type="PANTHER" id="PTHR13904">
    <property type="entry name" value="PRE-MRNA SPLICING FACTOR PRP31"/>
    <property type="match status" value="1"/>
</dbReference>
<dbReference type="EMBL" id="SELW01000142">
    <property type="protein sequence ID" value="TID30448.1"/>
    <property type="molecule type" value="Genomic_DNA"/>
</dbReference>
<dbReference type="Pfam" id="PF01798">
    <property type="entry name" value="Nop"/>
    <property type="match status" value="1"/>
</dbReference>
<accession>A0A4T0X4T6</accession>
<evidence type="ECO:0000256" key="7">
    <source>
        <dbReference type="ARBA" id="ARBA00023242"/>
    </source>
</evidence>
<evidence type="ECO:0000256" key="3">
    <source>
        <dbReference type="ARBA" id="ARBA00022664"/>
    </source>
</evidence>
<dbReference type="PROSITE" id="PS51358">
    <property type="entry name" value="NOP"/>
    <property type="match status" value="1"/>
</dbReference>
<dbReference type="GO" id="GO:0046540">
    <property type="term" value="C:U4/U6 x U5 tri-snRNP complex"/>
    <property type="evidence" value="ECO:0007669"/>
    <property type="project" value="InterPro"/>
</dbReference>
<dbReference type="GO" id="GO:0071011">
    <property type="term" value="C:precatalytic spliceosome"/>
    <property type="evidence" value="ECO:0007669"/>
    <property type="project" value="TreeGrafter"/>
</dbReference>
<evidence type="ECO:0000313" key="10">
    <source>
        <dbReference type="EMBL" id="TID30448.1"/>
    </source>
</evidence>
<dbReference type="Gene3D" id="1.10.287.4070">
    <property type="match status" value="1"/>
</dbReference>
<keyword evidence="7" id="KW-0539">Nucleus</keyword>
<keyword evidence="11" id="KW-1185">Reference proteome</keyword>
<evidence type="ECO:0000256" key="6">
    <source>
        <dbReference type="ARBA" id="ARBA00023187"/>
    </source>
</evidence>
<name>A0A4T0X4T6_9ASCO</name>
<dbReference type="Pfam" id="PF09785">
    <property type="entry name" value="Prp31_C"/>
    <property type="match status" value="1"/>
</dbReference>
<sequence>MSLADSLLDDLSDDDLNIEDKSDEKIGLAVSDAARQSTHNINDLLKISDFASIETIESFCPILPKLKTLKERLAESELRENEQKALSSSEQQLLFDANSLITEMNTYFNVLISFIKNNYSKFWPDLFGIVKNPLNYIRVIQSIKFDISSLKGTSSELEFLPKDQILSLTMSSNFLLKLNESIPLTEHLQTLILEACNILLSINETQLDLRGFITRRISKIAPNLTEIVGPIVASQLITTLSLELLCATPACNIPSIGKSSNNSQGFINQCELVKGTPEEFKRQAMRQVSAKVVLAARVDLGASKSGDMDCKLGSKWKEEIKAKLDKLMLPPENVQIKPLPIPVDMKSKKRGGRKFRKMRERLKMSEVEKAQNKMVFGEQ</sequence>
<comment type="similarity">
    <text evidence="2">Belongs to the PRP31 family.</text>
</comment>
<dbReference type="Proteomes" id="UP000307173">
    <property type="component" value="Unassembled WGS sequence"/>
</dbReference>
<dbReference type="InterPro" id="IPR019175">
    <property type="entry name" value="Prp31_C"/>
</dbReference>
<evidence type="ECO:0000313" key="11">
    <source>
        <dbReference type="Proteomes" id="UP000307173"/>
    </source>
</evidence>
<dbReference type="AlphaFoldDB" id="A0A4T0X4T6"/>
<dbReference type="OrthoDB" id="4771285at2759"/>
<dbReference type="InterPro" id="IPR012976">
    <property type="entry name" value="NOSIC"/>
</dbReference>
<dbReference type="GO" id="GO:0003723">
    <property type="term" value="F:RNA binding"/>
    <property type="evidence" value="ECO:0007669"/>
    <property type="project" value="UniProtKB-KW"/>
</dbReference>
<keyword evidence="5" id="KW-0694">RNA-binding</keyword>